<comment type="caution">
    <text evidence="2">The sequence shown here is derived from an EMBL/GenBank/DDBJ whole genome shotgun (WGS) entry which is preliminary data.</text>
</comment>
<feature type="signal peptide" evidence="1">
    <location>
        <begin position="1"/>
        <end position="20"/>
    </location>
</feature>
<feature type="chain" id="PRO_5038573299" description="Lipoprotein" evidence="1">
    <location>
        <begin position="21"/>
        <end position="228"/>
    </location>
</feature>
<accession>A0A133YAH5</accession>
<organism evidence="2 3">
    <name type="scientific">Amygdalobacter nucleatus</name>
    <dbReference type="NCBI Taxonomy" id="3029274"/>
    <lineage>
        <taxon>Bacteria</taxon>
        <taxon>Bacillati</taxon>
        <taxon>Bacillota</taxon>
        <taxon>Clostridia</taxon>
        <taxon>Eubacteriales</taxon>
        <taxon>Oscillospiraceae</taxon>
        <taxon>Amygdalobacter</taxon>
    </lineage>
</organism>
<keyword evidence="1" id="KW-0732">Signal</keyword>
<dbReference type="AlphaFoldDB" id="A0A133YAH5"/>
<keyword evidence="3" id="KW-1185">Reference proteome</keyword>
<evidence type="ECO:0000313" key="2">
    <source>
        <dbReference type="EMBL" id="KXB40216.1"/>
    </source>
</evidence>
<reference evidence="3" key="1">
    <citation type="submission" date="2016-01" db="EMBL/GenBank/DDBJ databases">
        <authorList>
            <person name="Mitreva M."/>
            <person name="Pepin K.H."/>
            <person name="Mihindukulasuriya K.A."/>
            <person name="Fulton R."/>
            <person name="Fronick C."/>
            <person name="O'Laughlin M."/>
            <person name="Miner T."/>
            <person name="Herter B."/>
            <person name="Rosa B.A."/>
            <person name="Cordes M."/>
            <person name="Tomlinson C."/>
            <person name="Wollam A."/>
            <person name="Palsikar V.B."/>
            <person name="Mardis E.R."/>
            <person name="Wilson R.K."/>
        </authorList>
    </citation>
    <scope>NUCLEOTIDE SEQUENCE [LARGE SCALE GENOMIC DNA]</scope>
    <source>
        <strain evidence="3">KA00274</strain>
    </source>
</reference>
<gene>
    <name evidence="2" type="ORF">HMPREF1872_01028</name>
</gene>
<sequence>MAKTLKIMLTTLLSSLLLVACQKAPITSPTSTITSITPSAPETSSTMLQEKTHTDSGFSKLIPYNAEVDKFTQFLLKVNEQTAKNIFVYQGEAKLKVDFVVMKGTKDKWKEVSGREGIELSQNGMIFVDFRHLSASQFSLTFAEFANKKEADFSKFVQKFEIKNVKCMITDDWSESERNDLSDSKILRSISIDTHKGSAETDYRLASEIFKKAPNADIEYVFMLRTHA</sequence>
<dbReference type="Proteomes" id="UP000070080">
    <property type="component" value="Unassembled WGS sequence"/>
</dbReference>
<evidence type="ECO:0008006" key="4">
    <source>
        <dbReference type="Google" id="ProtNLM"/>
    </source>
</evidence>
<dbReference type="STRING" id="1497955.HMPREF1872_01028"/>
<protein>
    <recommendedName>
        <fullName evidence="4">Lipoprotein</fullName>
    </recommendedName>
</protein>
<evidence type="ECO:0000256" key="1">
    <source>
        <dbReference type="SAM" id="SignalP"/>
    </source>
</evidence>
<proteinExistence type="predicted"/>
<dbReference type="RefSeq" id="WP_066714449.1">
    <property type="nucleotide sequence ID" value="NZ_JARFNM010000001.1"/>
</dbReference>
<dbReference type="EMBL" id="LSCV01000031">
    <property type="protein sequence ID" value="KXB40216.1"/>
    <property type="molecule type" value="Genomic_DNA"/>
</dbReference>
<evidence type="ECO:0000313" key="3">
    <source>
        <dbReference type="Proteomes" id="UP000070080"/>
    </source>
</evidence>
<name>A0A133YAH5_9FIRM</name>
<dbReference type="PROSITE" id="PS51257">
    <property type="entry name" value="PROKAR_LIPOPROTEIN"/>
    <property type="match status" value="1"/>
</dbReference>